<keyword evidence="4" id="KW-1185">Reference proteome</keyword>
<dbReference type="InterPro" id="IPR025951">
    <property type="entry name" value="GXWXG_dom"/>
</dbReference>
<evidence type="ECO:0000313" key="4">
    <source>
        <dbReference type="Proteomes" id="UP000658980"/>
    </source>
</evidence>
<dbReference type="Pfam" id="PF14231">
    <property type="entry name" value="GXWXG"/>
    <property type="match status" value="1"/>
</dbReference>
<organism evidence="3 4">
    <name type="scientific">Planococcus wigleyi</name>
    <dbReference type="NCBI Taxonomy" id="2762216"/>
    <lineage>
        <taxon>Bacteria</taxon>
        <taxon>Bacillati</taxon>
        <taxon>Bacillota</taxon>
        <taxon>Bacilli</taxon>
        <taxon>Bacillales</taxon>
        <taxon>Caryophanaceae</taxon>
        <taxon>Planococcus</taxon>
    </lineage>
</organism>
<evidence type="ECO:0000259" key="1">
    <source>
        <dbReference type="Pfam" id="PF14231"/>
    </source>
</evidence>
<dbReference type="InterPro" id="IPR025568">
    <property type="entry name" value="DUF4334"/>
</dbReference>
<proteinExistence type="predicted"/>
<protein>
    <submittedName>
        <fullName evidence="3">DUF4334 domain-containing protein</fullName>
    </submittedName>
</protein>
<dbReference type="RefSeq" id="WP_191714890.1">
    <property type="nucleotide sequence ID" value="NZ_JACSPU010000002.1"/>
</dbReference>
<dbReference type="Gene3D" id="2.40.128.580">
    <property type="entry name" value="GXWXG domain"/>
    <property type="match status" value="1"/>
</dbReference>
<evidence type="ECO:0000313" key="3">
    <source>
        <dbReference type="EMBL" id="MBD8014684.1"/>
    </source>
</evidence>
<comment type="caution">
    <text evidence="3">The sequence shown here is derived from an EMBL/GenBank/DDBJ whole genome shotgun (WGS) entry which is preliminary data.</text>
</comment>
<dbReference type="EMBL" id="JACSPU010000002">
    <property type="protein sequence ID" value="MBD8014684.1"/>
    <property type="molecule type" value="Genomic_DNA"/>
</dbReference>
<feature type="domain" description="DUF4334" evidence="2">
    <location>
        <begin position="103"/>
        <end position="158"/>
    </location>
</feature>
<accession>A0ABR8WCD5</accession>
<feature type="domain" description="GXWXG" evidence="1">
    <location>
        <begin position="23"/>
        <end position="81"/>
    </location>
</feature>
<name>A0ABR8WCD5_9BACL</name>
<dbReference type="Proteomes" id="UP000658980">
    <property type="component" value="Unassembled WGS sequence"/>
</dbReference>
<evidence type="ECO:0000259" key="2">
    <source>
        <dbReference type="Pfam" id="PF14232"/>
    </source>
</evidence>
<reference evidence="3 4" key="1">
    <citation type="submission" date="2020-08" db="EMBL/GenBank/DDBJ databases">
        <title>A Genomic Blueprint of the Chicken Gut Microbiome.</title>
        <authorList>
            <person name="Gilroy R."/>
            <person name="Ravi A."/>
            <person name="Getino M."/>
            <person name="Pursley I."/>
            <person name="Horton D.L."/>
            <person name="Alikhan N.-F."/>
            <person name="Baker D."/>
            <person name="Gharbi K."/>
            <person name="Hall N."/>
            <person name="Watson M."/>
            <person name="Adriaenssens E.M."/>
            <person name="Foster-Nyarko E."/>
            <person name="Jarju S."/>
            <person name="Secka A."/>
            <person name="Antonio M."/>
            <person name="Oren A."/>
            <person name="Chaudhuri R."/>
            <person name="La Ragione R.M."/>
            <person name="Hildebrand F."/>
            <person name="Pallen M.J."/>
        </authorList>
    </citation>
    <scope>NUCLEOTIDE SEQUENCE [LARGE SCALE GENOMIC DNA]</scope>
    <source>
        <strain evidence="3 4">Sa1BUA13</strain>
    </source>
</reference>
<sequence>MERQAELVAMLEKGEADLHAACQLFDSLETVDLESLLGTWRGKEFLTGHPLDGVLKKLNWYGKAFHDTENVDPLLFEVKRGKVIAVDPVPFMRKQKLTKAVGGEARMRMVEYRGKVSAAMIYDHLPILDHFRKVAEGKLLGMMDLKGEQQPFFFLLEKVQDEKLS</sequence>
<gene>
    <name evidence="3" type="ORF">H9630_07595</name>
</gene>
<dbReference type="Pfam" id="PF14232">
    <property type="entry name" value="DUF4334"/>
    <property type="match status" value="1"/>
</dbReference>